<feature type="active site" evidence="3">
    <location>
        <position position="232"/>
    </location>
</feature>
<dbReference type="Gene3D" id="3.40.605.10">
    <property type="entry name" value="Aldehyde Dehydrogenase, Chain A, domain 1"/>
    <property type="match status" value="1"/>
</dbReference>
<evidence type="ECO:0000256" key="3">
    <source>
        <dbReference type="PROSITE-ProRule" id="PRU10007"/>
    </source>
</evidence>
<evidence type="ECO:0000256" key="1">
    <source>
        <dbReference type="ARBA" id="ARBA00009986"/>
    </source>
</evidence>
<dbReference type="InterPro" id="IPR016161">
    <property type="entry name" value="Ald_DH/histidinol_DH"/>
</dbReference>
<feature type="domain" description="Aldehyde dehydrogenase" evidence="5">
    <location>
        <begin position="4"/>
        <end position="457"/>
    </location>
</feature>
<protein>
    <submittedName>
        <fullName evidence="6">Acyl-CoA reductase</fullName>
    </submittedName>
</protein>
<dbReference type="Gene3D" id="3.40.309.10">
    <property type="entry name" value="Aldehyde Dehydrogenase, Chain A, domain 2"/>
    <property type="match status" value="1"/>
</dbReference>
<dbReference type="PROSITE" id="PS00687">
    <property type="entry name" value="ALDEHYDE_DEHYDR_GLU"/>
    <property type="match status" value="1"/>
</dbReference>
<comment type="similarity">
    <text evidence="1 4">Belongs to the aldehyde dehydrogenase family.</text>
</comment>
<dbReference type="Pfam" id="PF00171">
    <property type="entry name" value="Aldedh"/>
    <property type="match status" value="1"/>
</dbReference>
<evidence type="ECO:0000313" key="6">
    <source>
        <dbReference type="EMBL" id="SNT23571.1"/>
    </source>
</evidence>
<dbReference type="Proteomes" id="UP000198318">
    <property type="component" value="Unassembled WGS sequence"/>
</dbReference>
<evidence type="ECO:0000313" key="7">
    <source>
        <dbReference type="Proteomes" id="UP000198318"/>
    </source>
</evidence>
<dbReference type="InterPro" id="IPR015590">
    <property type="entry name" value="Aldehyde_DH_dom"/>
</dbReference>
<dbReference type="AlphaFoldDB" id="A0A239KZC7"/>
<dbReference type="EMBL" id="FZOR01000020">
    <property type="protein sequence ID" value="SNT23571.1"/>
    <property type="molecule type" value="Genomic_DNA"/>
</dbReference>
<dbReference type="OrthoDB" id="6882680at2"/>
<accession>A0A239KZC7</accession>
<dbReference type="PANTHER" id="PTHR11699">
    <property type="entry name" value="ALDEHYDE DEHYDROGENASE-RELATED"/>
    <property type="match status" value="1"/>
</dbReference>
<proteinExistence type="inferred from homology"/>
<organism evidence="6 7">
    <name type="scientific">Actinomadura meyerae</name>
    <dbReference type="NCBI Taxonomy" id="240840"/>
    <lineage>
        <taxon>Bacteria</taxon>
        <taxon>Bacillati</taxon>
        <taxon>Actinomycetota</taxon>
        <taxon>Actinomycetes</taxon>
        <taxon>Streptosporangiales</taxon>
        <taxon>Thermomonosporaceae</taxon>
        <taxon>Actinomadura</taxon>
    </lineage>
</organism>
<evidence type="ECO:0000256" key="2">
    <source>
        <dbReference type="ARBA" id="ARBA00023002"/>
    </source>
</evidence>
<sequence length="473" mass="49306">MARQIGVRDPRTGRTDETLRCADAAEVAAAADRARAAQPGWLALGTAGRVAALRALRDAIAERDTAMTAALVRDTGRLQVSRLEIDSVLASLDRWCERAPGLLGTAGPDPAPTSMPGIGLRQAPLPYPLVGAISPWNFPLLLAMIDVVPALLAGSAVLLKPSEITPRFAAVLRACVAEVPALDGVLTVVDGDGATGAAVVDTVDLICFTGSVRTGRAVGAAAAARFIPAFLELGGKDPAIVCADADLDRAAQAVLYGGTVNTGHSCMSIERVYAAEPVFEEFVDLLVARARKVGPAYPEVTDGELGPIISAAQVEIIRDHLADAVARGASVRCGGEIRVLGGGAYLEPTVLTGVDHSMKVMREETFGPVLPVMAFADADEAVRLANDSEYGLSAAVFAATTEAALAVGERLEAGGISVNDASLTGFVQDGEKNAFKSSGLGGSRMGPASIRRFQRQRSFLIRSPEDRAPWWFG</sequence>
<keyword evidence="7" id="KW-1185">Reference proteome</keyword>
<dbReference type="InterPro" id="IPR029510">
    <property type="entry name" value="Ald_DH_CS_GLU"/>
</dbReference>
<dbReference type="GO" id="GO:0016620">
    <property type="term" value="F:oxidoreductase activity, acting on the aldehyde or oxo group of donors, NAD or NADP as acceptor"/>
    <property type="evidence" value="ECO:0007669"/>
    <property type="project" value="InterPro"/>
</dbReference>
<evidence type="ECO:0000256" key="4">
    <source>
        <dbReference type="RuleBase" id="RU003345"/>
    </source>
</evidence>
<dbReference type="CDD" id="cd07099">
    <property type="entry name" value="ALDH_DDALDH"/>
    <property type="match status" value="1"/>
</dbReference>
<dbReference type="SUPFAM" id="SSF53720">
    <property type="entry name" value="ALDH-like"/>
    <property type="match status" value="1"/>
</dbReference>
<keyword evidence="2 4" id="KW-0560">Oxidoreductase</keyword>
<dbReference type="RefSeq" id="WP_089327769.1">
    <property type="nucleotide sequence ID" value="NZ_FZOR01000020.1"/>
</dbReference>
<dbReference type="FunFam" id="3.40.309.10:FF:000009">
    <property type="entry name" value="Aldehyde dehydrogenase A"/>
    <property type="match status" value="1"/>
</dbReference>
<reference evidence="6 7" key="1">
    <citation type="submission" date="2017-06" db="EMBL/GenBank/DDBJ databases">
        <authorList>
            <person name="Kim H.J."/>
            <person name="Triplett B.A."/>
        </authorList>
    </citation>
    <scope>NUCLEOTIDE SEQUENCE [LARGE SCALE GENOMIC DNA]</scope>
    <source>
        <strain evidence="6 7">DSM 44715</strain>
    </source>
</reference>
<dbReference type="InterPro" id="IPR016162">
    <property type="entry name" value="Ald_DH_N"/>
</dbReference>
<dbReference type="InterPro" id="IPR016163">
    <property type="entry name" value="Ald_DH_C"/>
</dbReference>
<name>A0A239KZC7_9ACTN</name>
<gene>
    <name evidence="6" type="ORF">SAMN05443665_102052</name>
</gene>
<evidence type="ECO:0000259" key="5">
    <source>
        <dbReference type="Pfam" id="PF00171"/>
    </source>
</evidence>